<dbReference type="PATRIC" id="fig|1423753.3.peg.68"/>
<feature type="compositionally biased region" description="Basic and acidic residues" evidence="1">
    <location>
        <begin position="133"/>
        <end position="146"/>
    </location>
</feature>
<dbReference type="InterPro" id="IPR011889">
    <property type="entry name" value="Liste_lipo_26"/>
</dbReference>
<feature type="compositionally biased region" description="Low complexity" evidence="1">
    <location>
        <begin position="102"/>
        <end position="118"/>
    </location>
</feature>
<dbReference type="InterPro" id="IPR032675">
    <property type="entry name" value="LRR_dom_sf"/>
</dbReference>
<sequence>MIEKLGNNSKQKLTTLAILGVIAGMGYQIDTAQADTKPAANENPGEENTAVSSTANDLNKNETVLTPTQKDVDAGTPGGQNEKGNPGSSDDLVKEPSEEESQQQPNGNPAGEPGAPGNVDNNKNEGATNDGLKGNEEPDQTSEKSAEPAGTEVKSQTPAPMGLAVKAQAPAGLLNKQDLVKEVAAPVVQTGKWGTSAWKLDDQGVLSIGAGTLGTSADMNAVKGNVTKVVFGSGVVLPWNSSKLFDEWTKVKSYEGLENVDASAVNLMTNMFAFNFALENIDLSSWDMSNVNNMLGIFQGPDNNPDFSLGGDNYMHLTSVKLGSNFGKYSVNMSAMFEGDKLLTSVDAANWDVSKVHMMSNTFRGTGFAALDLSNWQVQSNVQAIDMFSEMYNLTTLNLTGWNLTGNVSSMFANDVKMSSLDLTNLAGTGVYYQVHGMTGLKQLTLGPNNLMATQGYPEWTMDIPEITPSDDYTGLWQFVGTGTVANPNGPTYTAAELMAAYDGATMAGTYVWQKTTPKPTTPTNPGTDTGNTTNPTTPDVDNTTDPTTPDTTAPEQGGDADVVTGGDAATIDNTTTPKAKKGVVQAAVATKTTRSARKATSGAPVTVAFAKTDHSAKATHLAQPATKQQRQKTTLPQTGEQSTGWMATIAGVIGLSLLGLNWFKRQN</sequence>
<name>A0A0R1UY98_9LACO</name>
<dbReference type="Gene3D" id="3.80.10.10">
    <property type="entry name" value="Ribonuclease Inhibitor"/>
    <property type="match status" value="1"/>
</dbReference>
<evidence type="ECO:0000256" key="1">
    <source>
        <dbReference type="SAM" id="MobiDB-lite"/>
    </source>
</evidence>
<dbReference type="RefSeq" id="WP_057731453.1">
    <property type="nucleotide sequence ID" value="NZ_AZFS01000006.1"/>
</dbReference>
<dbReference type="SUPFAM" id="SSF52058">
    <property type="entry name" value="L domain-like"/>
    <property type="match status" value="1"/>
</dbReference>
<dbReference type="EMBL" id="AZFS01000006">
    <property type="protein sequence ID" value="KRL98265.1"/>
    <property type="molecule type" value="Genomic_DNA"/>
</dbReference>
<gene>
    <name evidence="3" type="ORF">FD28_GL000064</name>
</gene>
<dbReference type="InterPro" id="IPR005046">
    <property type="entry name" value="DUF285"/>
</dbReference>
<dbReference type="NCBIfam" id="TIGR02167">
    <property type="entry name" value="Liste_lipo_26"/>
    <property type="match status" value="3"/>
</dbReference>
<feature type="compositionally biased region" description="Low complexity" evidence="1">
    <location>
        <begin position="515"/>
        <end position="571"/>
    </location>
</feature>
<feature type="region of interest" description="Disordered" evidence="1">
    <location>
        <begin position="34"/>
        <end position="160"/>
    </location>
</feature>
<dbReference type="STRING" id="1423753.FD28_GL000064"/>
<evidence type="ECO:0000313" key="4">
    <source>
        <dbReference type="Proteomes" id="UP000051580"/>
    </source>
</evidence>
<accession>A0A0R1UY98</accession>
<dbReference type="NCBIfam" id="TIGR01167">
    <property type="entry name" value="LPXTG_anchor"/>
    <property type="match status" value="1"/>
</dbReference>
<feature type="transmembrane region" description="Helical" evidence="2">
    <location>
        <begin position="645"/>
        <end position="664"/>
    </location>
</feature>
<comment type="caution">
    <text evidence="3">The sequence shown here is derived from an EMBL/GenBank/DDBJ whole genome shotgun (WGS) entry which is preliminary data.</text>
</comment>
<dbReference type="AlphaFoldDB" id="A0A0R1UY98"/>
<feature type="compositionally biased region" description="Polar residues" evidence="1">
    <location>
        <begin position="49"/>
        <end position="69"/>
    </location>
</feature>
<evidence type="ECO:0000256" key="2">
    <source>
        <dbReference type="SAM" id="Phobius"/>
    </source>
</evidence>
<dbReference type="Pfam" id="PF03382">
    <property type="entry name" value="DUF285"/>
    <property type="match status" value="2"/>
</dbReference>
<keyword evidence="2" id="KW-0812">Transmembrane</keyword>
<evidence type="ECO:0008006" key="5">
    <source>
        <dbReference type="Google" id="ProtNLM"/>
    </source>
</evidence>
<keyword evidence="4" id="KW-1185">Reference proteome</keyword>
<protein>
    <recommendedName>
        <fullName evidence="5">Gram-positive cocci surface proteins LPxTG domain-containing protein</fullName>
    </recommendedName>
</protein>
<proteinExistence type="predicted"/>
<evidence type="ECO:0000313" key="3">
    <source>
        <dbReference type="EMBL" id="KRL98265.1"/>
    </source>
</evidence>
<organism evidence="3 4">
    <name type="scientific">Levilactobacillus hammesii DSM 16381</name>
    <dbReference type="NCBI Taxonomy" id="1423753"/>
    <lineage>
        <taxon>Bacteria</taxon>
        <taxon>Bacillati</taxon>
        <taxon>Bacillota</taxon>
        <taxon>Bacilli</taxon>
        <taxon>Lactobacillales</taxon>
        <taxon>Lactobacillaceae</taxon>
        <taxon>Levilactobacillus</taxon>
    </lineage>
</organism>
<dbReference type="Proteomes" id="UP000051580">
    <property type="component" value="Unassembled WGS sequence"/>
</dbReference>
<reference evidence="3 4" key="1">
    <citation type="journal article" date="2015" name="Genome Announc.">
        <title>Expanding the biotechnology potential of lactobacilli through comparative genomics of 213 strains and associated genera.</title>
        <authorList>
            <person name="Sun Z."/>
            <person name="Harris H.M."/>
            <person name="McCann A."/>
            <person name="Guo C."/>
            <person name="Argimon S."/>
            <person name="Zhang W."/>
            <person name="Yang X."/>
            <person name="Jeffery I.B."/>
            <person name="Cooney J.C."/>
            <person name="Kagawa T.F."/>
            <person name="Liu W."/>
            <person name="Song Y."/>
            <person name="Salvetti E."/>
            <person name="Wrobel A."/>
            <person name="Rasinkangas P."/>
            <person name="Parkhill J."/>
            <person name="Rea M.C."/>
            <person name="O'Sullivan O."/>
            <person name="Ritari J."/>
            <person name="Douillard F.P."/>
            <person name="Paul Ross R."/>
            <person name="Yang R."/>
            <person name="Briner A.E."/>
            <person name="Felis G.E."/>
            <person name="de Vos W.M."/>
            <person name="Barrangou R."/>
            <person name="Klaenhammer T.R."/>
            <person name="Caufield P.W."/>
            <person name="Cui Y."/>
            <person name="Zhang H."/>
            <person name="O'Toole P.W."/>
        </authorList>
    </citation>
    <scope>NUCLEOTIDE SEQUENCE [LARGE SCALE GENOMIC DNA]</scope>
    <source>
        <strain evidence="3 4">DSM 16381</strain>
    </source>
</reference>
<keyword evidence="2" id="KW-0472">Membrane</keyword>
<keyword evidence="2" id="KW-1133">Transmembrane helix</keyword>
<feature type="region of interest" description="Disordered" evidence="1">
    <location>
        <begin position="515"/>
        <end position="581"/>
    </location>
</feature>